<gene>
    <name evidence="2" type="ORF">MOV92_03235</name>
</gene>
<name>A0ABY3XF96_9GAMM</name>
<dbReference type="InterPro" id="IPR037523">
    <property type="entry name" value="VOC_core"/>
</dbReference>
<dbReference type="PANTHER" id="PTHR33993">
    <property type="entry name" value="GLYOXALASE-RELATED"/>
    <property type="match status" value="1"/>
</dbReference>
<organism evidence="2 3">
    <name type="scientific">Lysobacter gummosus</name>
    <dbReference type="NCBI Taxonomy" id="262324"/>
    <lineage>
        <taxon>Bacteria</taxon>
        <taxon>Pseudomonadati</taxon>
        <taxon>Pseudomonadota</taxon>
        <taxon>Gammaproteobacteria</taxon>
        <taxon>Lysobacterales</taxon>
        <taxon>Lysobacteraceae</taxon>
        <taxon>Lysobacter</taxon>
    </lineage>
</organism>
<dbReference type="InterPro" id="IPR041581">
    <property type="entry name" value="Glyoxalase_6"/>
</dbReference>
<dbReference type="InterPro" id="IPR052164">
    <property type="entry name" value="Anthracycline_SecMetBiosynth"/>
</dbReference>
<proteinExistence type="predicted"/>
<dbReference type="Pfam" id="PF18029">
    <property type="entry name" value="Glyoxalase_6"/>
    <property type="match status" value="2"/>
</dbReference>
<protein>
    <submittedName>
        <fullName evidence="2">VOC family protein</fullName>
    </submittedName>
</protein>
<evidence type="ECO:0000313" key="3">
    <source>
        <dbReference type="Proteomes" id="UP000829194"/>
    </source>
</evidence>
<feature type="domain" description="VOC" evidence="1">
    <location>
        <begin position="10"/>
        <end position="131"/>
    </location>
</feature>
<evidence type="ECO:0000313" key="2">
    <source>
        <dbReference type="EMBL" id="UNP30308.1"/>
    </source>
</evidence>
<accession>A0ABY3XF96</accession>
<dbReference type="CDD" id="cd07247">
    <property type="entry name" value="SgaA_N_like"/>
    <property type="match status" value="2"/>
</dbReference>
<feature type="domain" description="VOC" evidence="1">
    <location>
        <begin position="145"/>
        <end position="260"/>
    </location>
</feature>
<dbReference type="Gene3D" id="3.10.180.10">
    <property type="entry name" value="2,3-Dihydroxybiphenyl 1,2-Dioxygenase, domain 1"/>
    <property type="match status" value="2"/>
</dbReference>
<reference evidence="2 3" key="1">
    <citation type="submission" date="2022-03" db="EMBL/GenBank/DDBJ databases">
        <title>Complete genome sequence of Lysobacter capsici VKM B-2533 and Lysobacter gummosus 10.1.1, promising sources of lytic agents.</title>
        <authorList>
            <person name="Tarlachkov S.V."/>
            <person name="Kudryakova I.V."/>
            <person name="Afoshin A.S."/>
            <person name="Leontyevskaya E.A."/>
            <person name="Leontyevskaya N.V."/>
        </authorList>
    </citation>
    <scope>NUCLEOTIDE SEQUENCE [LARGE SCALE GENOMIC DNA]</scope>
    <source>
        <strain evidence="2 3">10.1.1</strain>
    </source>
</reference>
<dbReference type="SUPFAM" id="SSF54593">
    <property type="entry name" value="Glyoxalase/Bleomycin resistance protein/Dihydroxybiphenyl dioxygenase"/>
    <property type="match status" value="2"/>
</dbReference>
<dbReference type="PANTHER" id="PTHR33993:SF14">
    <property type="entry name" value="GB|AAF24581.1"/>
    <property type="match status" value="1"/>
</dbReference>
<sequence length="266" mass="28795">MTALVHAPGAPCWFELASDDQPAVEAFYCALFGWTVERTPMPDASAYTIFKLNGLDVAGTYSLVPGALPGPDGNTASHWGVYFRAADCDVVAARAVALGGQMIAAPFELMEHVRMAVCADPEGVVFSLAQQRAHPGVDAIGVDNAVCWAELATRDIARAEAYYQRLFGWRMQAHPHAPTGYRVFVDEQRMLGGLLQMQPDWGDLPPHWSIYVQVPDVDLYVERALALGGQLAFAPFDATGVARIARLNDPTGAGFYVIHFVGEAGR</sequence>
<dbReference type="Proteomes" id="UP000829194">
    <property type="component" value="Chromosome"/>
</dbReference>
<dbReference type="EMBL" id="CP093547">
    <property type="protein sequence ID" value="UNP30308.1"/>
    <property type="molecule type" value="Genomic_DNA"/>
</dbReference>
<dbReference type="InterPro" id="IPR029068">
    <property type="entry name" value="Glyas_Bleomycin-R_OHBP_Dase"/>
</dbReference>
<dbReference type="PROSITE" id="PS51819">
    <property type="entry name" value="VOC"/>
    <property type="match status" value="2"/>
</dbReference>
<keyword evidence="3" id="KW-1185">Reference proteome</keyword>
<evidence type="ECO:0000259" key="1">
    <source>
        <dbReference type="PROSITE" id="PS51819"/>
    </source>
</evidence>
<dbReference type="RefSeq" id="WP_148648722.1">
    <property type="nucleotide sequence ID" value="NZ_CP011131.1"/>
</dbReference>